<reference evidence="4" key="1">
    <citation type="journal article" date="2016" name="Ticks Tick Borne Dis.">
        <title>De novo assembly and annotation of the salivary gland transcriptome of Rhipicephalus appendiculatus male and female ticks during blood feeding.</title>
        <authorList>
            <person name="de Castro M.H."/>
            <person name="de Klerk D."/>
            <person name="Pienaar R."/>
            <person name="Latif A.A."/>
            <person name="Rees D.J."/>
            <person name="Mans B.J."/>
        </authorList>
    </citation>
    <scope>NUCLEOTIDE SEQUENCE</scope>
    <source>
        <tissue evidence="4">Salivary glands</tissue>
    </source>
</reference>
<dbReference type="PANTHER" id="PTHR21228">
    <property type="entry name" value="FAST LEU-RICH DOMAIN-CONTAINING"/>
    <property type="match status" value="1"/>
</dbReference>
<dbReference type="PROSITE" id="PS51286">
    <property type="entry name" value="RAP"/>
    <property type="match status" value="1"/>
</dbReference>
<evidence type="ECO:0000256" key="2">
    <source>
        <dbReference type="ARBA" id="ARBA00023128"/>
    </source>
</evidence>
<dbReference type="GO" id="GO:0003723">
    <property type="term" value="F:RNA binding"/>
    <property type="evidence" value="ECO:0007669"/>
    <property type="project" value="TreeGrafter"/>
</dbReference>
<proteinExistence type="predicted"/>
<dbReference type="Pfam" id="PF08373">
    <property type="entry name" value="RAP"/>
    <property type="match status" value="1"/>
</dbReference>
<keyword evidence="2" id="KW-0496">Mitochondrion</keyword>
<dbReference type="InterPro" id="IPR050870">
    <property type="entry name" value="FAST_kinase"/>
</dbReference>
<protein>
    <submittedName>
        <fullName evidence="4">Cell cycle progression</fullName>
    </submittedName>
</protein>
<dbReference type="InterPro" id="IPR013584">
    <property type="entry name" value="RAP"/>
</dbReference>
<dbReference type="GO" id="GO:0035770">
    <property type="term" value="C:ribonucleoprotein granule"/>
    <property type="evidence" value="ECO:0007669"/>
    <property type="project" value="TreeGrafter"/>
</dbReference>
<evidence type="ECO:0000259" key="3">
    <source>
        <dbReference type="PROSITE" id="PS51286"/>
    </source>
</evidence>
<dbReference type="SMART" id="SM00952">
    <property type="entry name" value="RAP"/>
    <property type="match status" value="1"/>
</dbReference>
<sequence length="561" mass="62672">MLPASMATLRSSLAAATRLSLIATRCHATLGTQHVQASTPGIKEDVQFPVSATVSEPAPTQTTAVSFETVCERVVQGNEVGLPTSAVVMALRKLLTSPQQDSRVMECFAHSVLWRSRRMDLVNLCTLLSLHVKHQKDSEMEQRVVEHLRTVVRERLSEARTVKDIVWLLETAEHMGATEQKRKFVLEVQDRALQLVISLPHSDVRLLVRTLARLKLRPTPLLQAAAFYLSKGPKDASPKEIVSLFHAFHSLSFPEPSVLLQLSAALVEQLSDSTKASLVAACFTGIGQLSWRHSELLESCSSWMVTHRASCRPNDFTACLLALARLQYMPECSDQLFPMLLEELSQDHFTSMPSVWLDIVWSLAALGKVQQTHLDSVLQHHFYTPLLEDSSLAVPSRQKLLNIIAVNDLEFPDGPCFPKEMVESLVQQNHKVPEAGALQRSVREALTQLAPLGRYLSQNPSLPYGLTADGELVVDKNAQPVLLDAKPEPDHHRIVLVVLDYKDLTLHSQVPTGVNALRMRLLKHLGYKVLQVPYTEYDDKKPALQRVKYLHEKLLQCVARP</sequence>
<dbReference type="EMBL" id="GEDV01007667">
    <property type="protein sequence ID" value="JAP80890.1"/>
    <property type="molecule type" value="Transcribed_RNA"/>
</dbReference>
<evidence type="ECO:0000313" key="4">
    <source>
        <dbReference type="EMBL" id="JAP80890.1"/>
    </source>
</evidence>
<dbReference type="GO" id="GO:0044528">
    <property type="term" value="P:regulation of mitochondrial mRNA stability"/>
    <property type="evidence" value="ECO:0007669"/>
    <property type="project" value="InterPro"/>
</dbReference>
<dbReference type="PANTHER" id="PTHR21228:SF69">
    <property type="entry name" value="GH07286P"/>
    <property type="match status" value="1"/>
</dbReference>
<dbReference type="GO" id="GO:0005759">
    <property type="term" value="C:mitochondrial matrix"/>
    <property type="evidence" value="ECO:0007669"/>
    <property type="project" value="TreeGrafter"/>
</dbReference>
<dbReference type="GO" id="GO:0000963">
    <property type="term" value="P:mitochondrial RNA processing"/>
    <property type="evidence" value="ECO:0007669"/>
    <property type="project" value="TreeGrafter"/>
</dbReference>
<dbReference type="InterPro" id="IPR010622">
    <property type="entry name" value="FAST_Leu-rich"/>
</dbReference>
<organism evidence="4">
    <name type="scientific">Rhipicephalus appendiculatus</name>
    <name type="common">Brown ear tick</name>
    <dbReference type="NCBI Taxonomy" id="34631"/>
    <lineage>
        <taxon>Eukaryota</taxon>
        <taxon>Metazoa</taxon>
        <taxon>Ecdysozoa</taxon>
        <taxon>Arthropoda</taxon>
        <taxon>Chelicerata</taxon>
        <taxon>Arachnida</taxon>
        <taxon>Acari</taxon>
        <taxon>Parasitiformes</taxon>
        <taxon>Ixodida</taxon>
        <taxon>Ixodoidea</taxon>
        <taxon>Ixodidae</taxon>
        <taxon>Rhipicephalinae</taxon>
        <taxon>Rhipicephalus</taxon>
        <taxon>Rhipicephalus</taxon>
    </lineage>
</organism>
<accession>A0A131YQY3</accession>
<dbReference type="Pfam" id="PF06743">
    <property type="entry name" value="FAST_1"/>
    <property type="match status" value="1"/>
</dbReference>
<dbReference type="Pfam" id="PF08368">
    <property type="entry name" value="FAST_2"/>
    <property type="match status" value="1"/>
</dbReference>
<dbReference type="InterPro" id="IPR013579">
    <property type="entry name" value="FAST_2"/>
</dbReference>
<evidence type="ECO:0000256" key="1">
    <source>
        <dbReference type="ARBA" id="ARBA00004173"/>
    </source>
</evidence>
<name>A0A131YQY3_RHIAP</name>
<feature type="domain" description="RAP" evidence="3">
    <location>
        <begin position="494"/>
        <end position="552"/>
    </location>
</feature>
<comment type="subcellular location">
    <subcellularLocation>
        <location evidence="1">Mitochondrion</location>
    </subcellularLocation>
</comment>
<dbReference type="AlphaFoldDB" id="A0A131YQY3"/>